<gene>
    <name evidence="1" type="ORF">ABID56_002507</name>
</gene>
<dbReference type="RefSeq" id="WP_354221681.1">
    <property type="nucleotide sequence ID" value="NZ_JBEPMX010000017.1"/>
</dbReference>
<dbReference type="Pfam" id="PF14281">
    <property type="entry name" value="PDDEXK_4"/>
    <property type="match status" value="1"/>
</dbReference>
<reference evidence="1 2" key="1">
    <citation type="submission" date="2024-06" db="EMBL/GenBank/DDBJ databases">
        <title>Genomic Encyclopedia of Type Strains, Phase IV (KMG-IV): sequencing the most valuable type-strain genomes for metagenomic binning, comparative biology and taxonomic classification.</title>
        <authorList>
            <person name="Goeker M."/>
        </authorList>
    </citation>
    <scope>NUCLEOTIDE SEQUENCE [LARGE SCALE GENOMIC DNA]</scope>
    <source>
        <strain evidence="1 2">DSM 23520</strain>
    </source>
</reference>
<evidence type="ECO:0000313" key="2">
    <source>
        <dbReference type="Proteomes" id="UP001549167"/>
    </source>
</evidence>
<evidence type="ECO:0000313" key="1">
    <source>
        <dbReference type="EMBL" id="MET3684380.1"/>
    </source>
</evidence>
<sequence length="395" mass="46506">MSSISKEETENQLDRMKEIHSYIKDESKQELDSIITVMGNKFHDENAISDYLAYILNPEINGVGTQPLNNLMNLINYPADLSETDKIEIKREHELTNKRRIDFLITISDETIIAIEHKVFTGEHGDQTWDYEQQINHEFPNSHYEIHYVLLSPHGKTPLNPSFTPIDYFQLVDALKQVTTDVLRDIRKAVLYNEIIRHLEGHFLNDKTLEISKKTELLMDYSGMINDLLQNLEDDYKDIFDFIESYIKNYFNKEWNIKFQHGRHYHQIYKQNWKKNGLDIHFELSLNQSSLIENKLSFLVDIEGKRKDEFNHAYENDLIMSLKDTLNENGIQYRDGAKIKGRRADTFAAKTYHFLDKNTLKDGLKLEQCLQDMIKDFLAFIEPIDEAVKAFNEKQ</sequence>
<protein>
    <recommendedName>
        <fullName evidence="3">PD-(D/E)XK nuclease superfamily protein</fullName>
    </recommendedName>
</protein>
<keyword evidence="2" id="KW-1185">Reference proteome</keyword>
<accession>A0ABV2KXS1</accession>
<comment type="caution">
    <text evidence="1">The sequence shown here is derived from an EMBL/GenBank/DDBJ whole genome shotgun (WGS) entry which is preliminary data.</text>
</comment>
<organism evidence="1 2">
    <name type="scientific">Alkalibacillus flavidus</name>
    <dbReference type="NCBI Taxonomy" id="546021"/>
    <lineage>
        <taxon>Bacteria</taxon>
        <taxon>Bacillati</taxon>
        <taxon>Bacillota</taxon>
        <taxon>Bacilli</taxon>
        <taxon>Bacillales</taxon>
        <taxon>Bacillaceae</taxon>
        <taxon>Alkalibacillus</taxon>
    </lineage>
</organism>
<dbReference type="Proteomes" id="UP001549167">
    <property type="component" value="Unassembled WGS sequence"/>
</dbReference>
<dbReference type="EMBL" id="JBEPMX010000017">
    <property type="protein sequence ID" value="MET3684380.1"/>
    <property type="molecule type" value="Genomic_DNA"/>
</dbReference>
<dbReference type="InterPro" id="IPR029470">
    <property type="entry name" value="PDDEXK_4"/>
</dbReference>
<proteinExistence type="predicted"/>
<evidence type="ECO:0008006" key="3">
    <source>
        <dbReference type="Google" id="ProtNLM"/>
    </source>
</evidence>
<name>A0ABV2KXS1_9BACI</name>